<accession>A0A1M5X1C4</accession>
<protein>
    <submittedName>
        <fullName evidence="6">Uncharacterized membrane protein YkvA, DUF1232 family</fullName>
    </submittedName>
</protein>
<evidence type="ECO:0000259" key="5">
    <source>
        <dbReference type="Pfam" id="PF06803"/>
    </source>
</evidence>
<reference evidence="6 7" key="1">
    <citation type="submission" date="2016-11" db="EMBL/GenBank/DDBJ databases">
        <authorList>
            <person name="Jaros S."/>
            <person name="Januszkiewicz K."/>
            <person name="Wedrychowicz H."/>
        </authorList>
    </citation>
    <scope>NUCLEOTIDE SEQUENCE [LARGE SCALE GENOMIC DNA]</scope>
    <source>
        <strain evidence="6 7">DSM 6191</strain>
    </source>
</reference>
<evidence type="ECO:0000256" key="4">
    <source>
        <dbReference type="ARBA" id="ARBA00023136"/>
    </source>
</evidence>
<proteinExistence type="predicted"/>
<keyword evidence="2" id="KW-0812">Transmembrane</keyword>
<gene>
    <name evidence="6" type="ORF">SAMN02745941_01354</name>
</gene>
<evidence type="ECO:0000256" key="1">
    <source>
        <dbReference type="ARBA" id="ARBA00004127"/>
    </source>
</evidence>
<evidence type="ECO:0000256" key="3">
    <source>
        <dbReference type="ARBA" id="ARBA00022989"/>
    </source>
</evidence>
<evidence type="ECO:0000256" key="2">
    <source>
        <dbReference type="ARBA" id="ARBA00022692"/>
    </source>
</evidence>
<keyword evidence="4" id="KW-0472">Membrane</keyword>
<dbReference type="RefSeq" id="WP_073017951.1">
    <property type="nucleotide sequence ID" value="NZ_FQXU01000004.1"/>
</dbReference>
<evidence type="ECO:0000313" key="7">
    <source>
        <dbReference type="Proteomes" id="UP000184241"/>
    </source>
</evidence>
<name>A0A1M5X1C4_9CLOT</name>
<dbReference type="EMBL" id="FQXU01000004">
    <property type="protein sequence ID" value="SHH93254.1"/>
    <property type="molecule type" value="Genomic_DNA"/>
</dbReference>
<sequence>MNISEVKVKLTKEDLLDLLREVIDLKGLIINSIELDNKIGIKGTYKKLFNIKFSIFFNIVEVREQDLVIKLSELKALGIPAIKPVRKLILRKILTDFKKLGIEVENDTVIIHLNELIKDFKFLRLGSLNIVQDKDSLAVNLYNSKIEVKKLMDKSLVVKSEVIEEISEVREEVTTLEEIEKIEEKVEVVSTEVIVEKTKDYYSDGRDYVENKIPERFKSVEDYILLVPDILALIVRLMKDNRINNQTKIAVAASIGYIVVPKDIIFDKIPIVGSIDDMAVVLFALNKLINDVPLEIILENWAGNEKNIIVLKNALEYVKRFTKANNLDKFYSVVEALT</sequence>
<dbReference type="Proteomes" id="UP000184241">
    <property type="component" value="Unassembled WGS sequence"/>
</dbReference>
<dbReference type="InterPro" id="IPR010652">
    <property type="entry name" value="DUF1232"/>
</dbReference>
<feature type="domain" description="DUF1232" evidence="5">
    <location>
        <begin position="247"/>
        <end position="283"/>
    </location>
</feature>
<dbReference type="Pfam" id="PF06803">
    <property type="entry name" value="DUF1232"/>
    <property type="match status" value="1"/>
</dbReference>
<dbReference type="GO" id="GO:0012505">
    <property type="term" value="C:endomembrane system"/>
    <property type="evidence" value="ECO:0007669"/>
    <property type="project" value="UniProtKB-SubCell"/>
</dbReference>
<organism evidence="6 7">
    <name type="scientific">Clostridium intestinale DSM 6191</name>
    <dbReference type="NCBI Taxonomy" id="1121320"/>
    <lineage>
        <taxon>Bacteria</taxon>
        <taxon>Bacillati</taxon>
        <taxon>Bacillota</taxon>
        <taxon>Clostridia</taxon>
        <taxon>Eubacteriales</taxon>
        <taxon>Clostridiaceae</taxon>
        <taxon>Clostridium</taxon>
    </lineage>
</organism>
<keyword evidence="3" id="KW-1133">Transmembrane helix</keyword>
<comment type="subcellular location">
    <subcellularLocation>
        <location evidence="1">Endomembrane system</location>
        <topology evidence="1">Multi-pass membrane protein</topology>
    </subcellularLocation>
</comment>
<dbReference type="AlphaFoldDB" id="A0A1M5X1C4"/>
<evidence type="ECO:0000313" key="6">
    <source>
        <dbReference type="EMBL" id="SHH93254.1"/>
    </source>
</evidence>